<sequence>MRCGQHPHRVVQVQKKLKGTEDEQDKYSEALKDAQEKLELSEKKATDCLVRRQLRQGRDDRADGDSDCARTLGMLGMQLKQASKAPRACD</sequence>
<proteinExistence type="predicted"/>
<dbReference type="EMBL" id="JAINUF010000025">
    <property type="protein sequence ID" value="KAJ8332548.1"/>
    <property type="molecule type" value="Genomic_DNA"/>
</dbReference>
<evidence type="ECO:0000256" key="1">
    <source>
        <dbReference type="SAM" id="MobiDB-lite"/>
    </source>
</evidence>
<dbReference type="SUPFAM" id="SSF57997">
    <property type="entry name" value="Tropomyosin"/>
    <property type="match status" value="1"/>
</dbReference>
<comment type="caution">
    <text evidence="2">The sequence shown here is derived from an EMBL/GenBank/DDBJ whole genome shotgun (WGS) entry which is preliminary data.</text>
</comment>
<name>A0A9Q1I8M5_SYNKA</name>
<dbReference type="Proteomes" id="UP001152622">
    <property type="component" value="Unassembled WGS sequence"/>
</dbReference>
<accession>A0A9Q1I8M5</accession>
<keyword evidence="3" id="KW-1185">Reference proteome</keyword>
<dbReference type="AlphaFoldDB" id="A0A9Q1I8M5"/>
<dbReference type="Gene3D" id="1.20.5.340">
    <property type="match status" value="1"/>
</dbReference>
<gene>
    <name evidence="2" type="ORF">SKAU_G00423370</name>
</gene>
<dbReference type="OrthoDB" id="8958660at2759"/>
<evidence type="ECO:0000313" key="2">
    <source>
        <dbReference type="EMBL" id="KAJ8332548.1"/>
    </source>
</evidence>
<evidence type="ECO:0000313" key="3">
    <source>
        <dbReference type="Proteomes" id="UP001152622"/>
    </source>
</evidence>
<reference evidence="2" key="1">
    <citation type="journal article" date="2023" name="Science">
        <title>Genome structures resolve the early diversification of teleost fishes.</title>
        <authorList>
            <person name="Parey E."/>
            <person name="Louis A."/>
            <person name="Montfort J."/>
            <person name="Bouchez O."/>
            <person name="Roques C."/>
            <person name="Iampietro C."/>
            <person name="Lluch J."/>
            <person name="Castinel A."/>
            <person name="Donnadieu C."/>
            <person name="Desvignes T."/>
            <person name="Floi Bucao C."/>
            <person name="Jouanno E."/>
            <person name="Wen M."/>
            <person name="Mejri S."/>
            <person name="Dirks R."/>
            <person name="Jansen H."/>
            <person name="Henkel C."/>
            <person name="Chen W.J."/>
            <person name="Zahm M."/>
            <person name="Cabau C."/>
            <person name="Klopp C."/>
            <person name="Thompson A.W."/>
            <person name="Robinson-Rechavi M."/>
            <person name="Braasch I."/>
            <person name="Lecointre G."/>
            <person name="Bobe J."/>
            <person name="Postlethwait J.H."/>
            <person name="Berthelot C."/>
            <person name="Roest Crollius H."/>
            <person name="Guiguen Y."/>
        </authorList>
    </citation>
    <scope>NUCLEOTIDE SEQUENCE</scope>
    <source>
        <strain evidence="2">WJC10195</strain>
    </source>
</reference>
<feature type="region of interest" description="Disordered" evidence="1">
    <location>
        <begin position="1"/>
        <end position="24"/>
    </location>
</feature>
<organism evidence="2 3">
    <name type="scientific">Synaphobranchus kaupii</name>
    <name type="common">Kaup's arrowtooth eel</name>
    <dbReference type="NCBI Taxonomy" id="118154"/>
    <lineage>
        <taxon>Eukaryota</taxon>
        <taxon>Metazoa</taxon>
        <taxon>Chordata</taxon>
        <taxon>Craniata</taxon>
        <taxon>Vertebrata</taxon>
        <taxon>Euteleostomi</taxon>
        <taxon>Actinopterygii</taxon>
        <taxon>Neopterygii</taxon>
        <taxon>Teleostei</taxon>
        <taxon>Anguilliformes</taxon>
        <taxon>Synaphobranchidae</taxon>
        <taxon>Synaphobranchus</taxon>
    </lineage>
</organism>
<protein>
    <submittedName>
        <fullName evidence="2">Uncharacterized protein</fullName>
    </submittedName>
</protein>